<dbReference type="OrthoDB" id="9805913at2"/>
<dbReference type="PANTHER" id="PTHR37419:SF8">
    <property type="entry name" value="TOXIN YJJJ"/>
    <property type="match status" value="1"/>
</dbReference>
<dbReference type="RefSeq" id="WP_092451890.1">
    <property type="nucleotide sequence ID" value="NZ_FOJI01000004.1"/>
</dbReference>
<feature type="domain" description="HipA N-terminal subdomain 1" evidence="5">
    <location>
        <begin position="7"/>
        <end position="114"/>
    </location>
</feature>
<gene>
    <name evidence="6" type="ORF">SAMN05421659_104113</name>
</gene>
<keyword evidence="7" id="KW-1185">Reference proteome</keyword>
<evidence type="ECO:0000313" key="6">
    <source>
        <dbReference type="EMBL" id="SEW08530.1"/>
    </source>
</evidence>
<evidence type="ECO:0000256" key="3">
    <source>
        <dbReference type="ARBA" id="ARBA00022777"/>
    </source>
</evidence>
<dbReference type="EMBL" id="FOJI01000004">
    <property type="protein sequence ID" value="SEW08530.1"/>
    <property type="molecule type" value="Genomic_DNA"/>
</dbReference>
<protein>
    <submittedName>
        <fullName evidence="6">Serine/threonine-protein kinase HipA</fullName>
    </submittedName>
</protein>
<name>A0A1I0P2S1_9FIRM</name>
<dbReference type="Proteomes" id="UP000199701">
    <property type="component" value="Unassembled WGS sequence"/>
</dbReference>
<evidence type="ECO:0000256" key="1">
    <source>
        <dbReference type="ARBA" id="ARBA00010164"/>
    </source>
</evidence>
<dbReference type="STRING" id="99656.SAMN05421659_104113"/>
<dbReference type="InterPro" id="IPR017508">
    <property type="entry name" value="HipA_N1"/>
</dbReference>
<evidence type="ECO:0000259" key="4">
    <source>
        <dbReference type="Pfam" id="PF07804"/>
    </source>
</evidence>
<feature type="domain" description="HipA-like C-terminal" evidence="4">
    <location>
        <begin position="157"/>
        <end position="368"/>
    </location>
</feature>
<dbReference type="Gene3D" id="1.10.1070.20">
    <property type="match status" value="1"/>
</dbReference>
<accession>A0A1I0P2S1</accession>
<comment type="similarity">
    <text evidence="1">Belongs to the HipA Ser/Thr kinase family.</text>
</comment>
<dbReference type="Pfam" id="PF07804">
    <property type="entry name" value="HipA_C"/>
    <property type="match status" value="1"/>
</dbReference>
<evidence type="ECO:0000259" key="5">
    <source>
        <dbReference type="Pfam" id="PF13657"/>
    </source>
</evidence>
<dbReference type="AlphaFoldDB" id="A0A1I0P2S1"/>
<dbReference type="PANTHER" id="PTHR37419">
    <property type="entry name" value="SERINE/THREONINE-PROTEIN KINASE TOXIN HIPA"/>
    <property type="match status" value="1"/>
</dbReference>
<proteinExistence type="inferred from homology"/>
<keyword evidence="2" id="KW-0808">Transferase</keyword>
<dbReference type="InterPro" id="IPR012893">
    <property type="entry name" value="HipA-like_C"/>
</dbReference>
<reference evidence="6 7" key="1">
    <citation type="submission" date="2016-10" db="EMBL/GenBank/DDBJ databases">
        <authorList>
            <person name="de Groot N.N."/>
        </authorList>
    </citation>
    <scope>NUCLEOTIDE SEQUENCE [LARGE SCALE GENOMIC DNA]</scope>
    <source>
        <strain evidence="6 7">DSM 9179</strain>
    </source>
</reference>
<dbReference type="GO" id="GO:0005829">
    <property type="term" value="C:cytosol"/>
    <property type="evidence" value="ECO:0007669"/>
    <property type="project" value="TreeGrafter"/>
</dbReference>
<keyword evidence="3 6" id="KW-0418">Kinase</keyword>
<evidence type="ECO:0000256" key="2">
    <source>
        <dbReference type="ARBA" id="ARBA00022679"/>
    </source>
</evidence>
<dbReference type="InterPro" id="IPR052028">
    <property type="entry name" value="HipA_Ser/Thr_kinase"/>
</dbReference>
<evidence type="ECO:0000313" key="7">
    <source>
        <dbReference type="Proteomes" id="UP000199701"/>
    </source>
</evidence>
<sequence length="374" mass="42260">MNKVSKLKVYYEGRTVGTMALYKNILAAFEYDKEWLVDGFSISPLSLPLEQKVFIPKADPFDGLFGVFADSLPDGWGRLLVDRLMAKNRINPFEIGNMNRLAIVANSGMGALTYEPDYHFELPEPELDLDKIAIECANVLKTDYSDNLDELFRLGGSSGGARPKILTTYNSEDWIIKFPSSQDSKDIGEQEYRYSLCAKECGIHMEETKLFPSKICAGYFGTKRFDRKRFGDEKVNKIHMISASGLLETSHRLPNLDYNILMKLTLELTKDYTQIEALYRLMCFNVFAHNRDDHSKNFTYIYDERSATWRLSPAYDLTYSSSIGGEHATTINGNGVDPGMKNLIAVADNIGINLSKAKEIAQMVETCVKKYGLV</sequence>
<organism evidence="6 7">
    <name type="scientific">[Clostridium] fimetarium</name>
    <dbReference type="NCBI Taxonomy" id="99656"/>
    <lineage>
        <taxon>Bacteria</taxon>
        <taxon>Bacillati</taxon>
        <taxon>Bacillota</taxon>
        <taxon>Clostridia</taxon>
        <taxon>Lachnospirales</taxon>
        <taxon>Lachnospiraceae</taxon>
    </lineage>
</organism>
<dbReference type="Pfam" id="PF13657">
    <property type="entry name" value="Couple_hipA"/>
    <property type="match status" value="1"/>
</dbReference>
<dbReference type="GO" id="GO:0004674">
    <property type="term" value="F:protein serine/threonine kinase activity"/>
    <property type="evidence" value="ECO:0007669"/>
    <property type="project" value="TreeGrafter"/>
</dbReference>